<name>A0A9P6W339_RHOMI</name>
<evidence type="ECO:0000313" key="3">
    <source>
        <dbReference type="Proteomes" id="UP000777482"/>
    </source>
</evidence>
<evidence type="ECO:0000313" key="2">
    <source>
        <dbReference type="EMBL" id="KAG0661170.1"/>
    </source>
</evidence>
<dbReference type="AlphaFoldDB" id="A0A9P6W339"/>
<comment type="caution">
    <text evidence="2">The sequence shown here is derived from an EMBL/GenBank/DDBJ whole genome shotgun (WGS) entry which is preliminary data.</text>
</comment>
<organism evidence="2 3">
    <name type="scientific">Rhodotorula mucilaginosa</name>
    <name type="common">Yeast</name>
    <name type="synonym">Rhodotorula rubra</name>
    <dbReference type="NCBI Taxonomy" id="5537"/>
    <lineage>
        <taxon>Eukaryota</taxon>
        <taxon>Fungi</taxon>
        <taxon>Dikarya</taxon>
        <taxon>Basidiomycota</taxon>
        <taxon>Pucciniomycotina</taxon>
        <taxon>Microbotryomycetes</taxon>
        <taxon>Sporidiobolales</taxon>
        <taxon>Sporidiobolaceae</taxon>
        <taxon>Rhodotorula</taxon>
    </lineage>
</organism>
<evidence type="ECO:0000256" key="1">
    <source>
        <dbReference type="SAM" id="MobiDB-lite"/>
    </source>
</evidence>
<gene>
    <name evidence="2" type="ORF">C6P46_004124</name>
</gene>
<protein>
    <submittedName>
        <fullName evidence="2">Uncharacterized protein</fullName>
    </submittedName>
</protein>
<keyword evidence="3" id="KW-1185">Reference proteome</keyword>
<dbReference type="Proteomes" id="UP000777482">
    <property type="component" value="Unassembled WGS sequence"/>
</dbReference>
<feature type="region of interest" description="Disordered" evidence="1">
    <location>
        <begin position="1"/>
        <end position="25"/>
    </location>
</feature>
<sequence>MFRFFTFSKRKTTEKTAPQSKQATASPVVLSEKALPLISEKHLPPPPAYETVVVVAAPPAYSPTALFPSRDAEHRPILSTRPRRSIRAPANLDMSSCGPHLLPPPRSAGRCLVVTSKPSVAGFEITKNLGFVQASATSLGEVKLLLRLQGEDRRAFAILDVVITTSDNSVFTAVGRAVRLRKA</sequence>
<reference evidence="2 3" key="1">
    <citation type="submission" date="2020-11" db="EMBL/GenBank/DDBJ databases">
        <title>Kefir isolates.</title>
        <authorList>
            <person name="Marcisauskas S."/>
            <person name="Kim Y."/>
            <person name="Blasche S."/>
        </authorList>
    </citation>
    <scope>NUCLEOTIDE SEQUENCE [LARGE SCALE GENOMIC DNA]</scope>
    <source>
        <strain evidence="2 3">KR</strain>
    </source>
</reference>
<dbReference type="OrthoDB" id="2527421at2759"/>
<accession>A0A9P6W339</accession>
<dbReference type="EMBL" id="PUHQ01000037">
    <property type="protein sequence ID" value="KAG0661170.1"/>
    <property type="molecule type" value="Genomic_DNA"/>
</dbReference>
<proteinExistence type="predicted"/>